<dbReference type="Gene3D" id="2.60.40.200">
    <property type="entry name" value="Superoxide dismutase, copper/zinc binding domain"/>
    <property type="match status" value="1"/>
</dbReference>
<keyword evidence="2" id="KW-0732">Signal</keyword>
<dbReference type="Proteomes" id="UP000492821">
    <property type="component" value="Unassembled WGS sequence"/>
</dbReference>
<reference evidence="4" key="1">
    <citation type="journal article" date="2013" name="Genetics">
        <title>The draft genome and transcriptome of Panagrellus redivivus are shaped by the harsh demands of a free-living lifestyle.</title>
        <authorList>
            <person name="Srinivasan J."/>
            <person name="Dillman A.R."/>
            <person name="Macchietto M.G."/>
            <person name="Heikkinen L."/>
            <person name="Lakso M."/>
            <person name="Fracchia K.M."/>
            <person name="Antoshechkin I."/>
            <person name="Mortazavi A."/>
            <person name="Wong G."/>
            <person name="Sternberg P.W."/>
        </authorList>
    </citation>
    <scope>NUCLEOTIDE SEQUENCE [LARGE SCALE GENOMIC DNA]</scope>
    <source>
        <strain evidence="4">MT8872</strain>
    </source>
</reference>
<keyword evidence="1" id="KW-0479">Metal-binding</keyword>
<dbReference type="InterPro" id="IPR001424">
    <property type="entry name" value="SOD_Cu_Zn_dom"/>
</dbReference>
<dbReference type="EC" id="1.15.1.1" evidence="1"/>
<dbReference type="SUPFAM" id="SSF49329">
    <property type="entry name" value="Cu,Zn superoxide dismutase-like"/>
    <property type="match status" value="1"/>
</dbReference>
<evidence type="ECO:0000256" key="2">
    <source>
        <dbReference type="SAM" id="SignalP"/>
    </source>
</evidence>
<accession>A0A7E4VUZ6</accession>
<comment type="function">
    <text evidence="1">Destroys radicals which are normally produced within the cells and which are toxic to biological systems.</text>
</comment>
<dbReference type="GO" id="GO:0004784">
    <property type="term" value="F:superoxide dismutase activity"/>
    <property type="evidence" value="ECO:0007669"/>
    <property type="project" value="UniProtKB-EC"/>
</dbReference>
<dbReference type="PRINTS" id="PR00068">
    <property type="entry name" value="CUZNDISMTASE"/>
</dbReference>
<evidence type="ECO:0000313" key="5">
    <source>
        <dbReference type="WBParaSite" id="Pan_g3416.t1"/>
    </source>
</evidence>
<keyword evidence="1" id="KW-0862">Zinc</keyword>
<protein>
    <recommendedName>
        <fullName evidence="1">Superoxide dismutase [Cu-Zn]</fullName>
        <ecNumber evidence="1">1.15.1.1</ecNumber>
    </recommendedName>
</protein>
<feature type="signal peptide" evidence="2">
    <location>
        <begin position="1"/>
        <end position="18"/>
    </location>
</feature>
<dbReference type="Pfam" id="PF00080">
    <property type="entry name" value="Sod_Cu"/>
    <property type="match status" value="1"/>
</dbReference>
<dbReference type="PROSITE" id="PS00332">
    <property type="entry name" value="SOD_CU_ZN_2"/>
    <property type="match status" value="1"/>
</dbReference>
<keyword evidence="4" id="KW-1185">Reference proteome</keyword>
<keyword evidence="1" id="KW-0186">Copper</keyword>
<dbReference type="InterPro" id="IPR024134">
    <property type="entry name" value="SOD_Cu/Zn_/chaperone"/>
</dbReference>
<dbReference type="GO" id="GO:0005507">
    <property type="term" value="F:copper ion binding"/>
    <property type="evidence" value="ECO:0007669"/>
    <property type="project" value="InterPro"/>
</dbReference>
<evidence type="ECO:0000313" key="4">
    <source>
        <dbReference type="Proteomes" id="UP000492821"/>
    </source>
</evidence>
<evidence type="ECO:0000256" key="1">
    <source>
        <dbReference type="RuleBase" id="RU000393"/>
    </source>
</evidence>
<dbReference type="InterPro" id="IPR018152">
    <property type="entry name" value="SOD_Cu/Zn_BS"/>
</dbReference>
<dbReference type="AlphaFoldDB" id="A0A7E4VUZ6"/>
<keyword evidence="1" id="KW-0560">Oxidoreductase</keyword>
<name>A0A7E4VUZ6_PANRE</name>
<comment type="cofactor">
    <cofactor evidence="1">
        <name>Zn(2+)</name>
        <dbReference type="ChEBI" id="CHEBI:29105"/>
    </cofactor>
    <text evidence="1">Binds 1 zinc ion per subunit.</text>
</comment>
<dbReference type="InterPro" id="IPR036423">
    <property type="entry name" value="SOD-like_Cu/Zn_dom_sf"/>
</dbReference>
<comment type="cofactor">
    <cofactor evidence="1">
        <name>Cu cation</name>
        <dbReference type="ChEBI" id="CHEBI:23378"/>
    </cofactor>
    <text evidence="1">Binds 1 copper ion per subunit.</text>
</comment>
<comment type="similarity">
    <text evidence="1">Belongs to the Cu-Zn superoxide dismutase family.</text>
</comment>
<evidence type="ECO:0000259" key="3">
    <source>
        <dbReference type="Pfam" id="PF00080"/>
    </source>
</evidence>
<organism evidence="4 5">
    <name type="scientific">Panagrellus redivivus</name>
    <name type="common">Microworm</name>
    <dbReference type="NCBI Taxonomy" id="6233"/>
    <lineage>
        <taxon>Eukaryota</taxon>
        <taxon>Metazoa</taxon>
        <taxon>Ecdysozoa</taxon>
        <taxon>Nematoda</taxon>
        <taxon>Chromadorea</taxon>
        <taxon>Rhabditida</taxon>
        <taxon>Tylenchina</taxon>
        <taxon>Panagrolaimomorpha</taxon>
        <taxon>Panagrolaimoidea</taxon>
        <taxon>Panagrolaimidae</taxon>
        <taxon>Panagrellus</taxon>
    </lineage>
</organism>
<feature type="domain" description="Superoxide dismutase copper/zinc binding" evidence="3">
    <location>
        <begin position="57"/>
        <end position="139"/>
    </location>
</feature>
<feature type="chain" id="PRO_5028959797" description="Superoxide dismutase [Cu-Zn]" evidence="2">
    <location>
        <begin position="19"/>
        <end position="183"/>
    </location>
</feature>
<dbReference type="PANTHER" id="PTHR10003">
    <property type="entry name" value="SUPEROXIDE DISMUTASE CU-ZN -RELATED"/>
    <property type="match status" value="1"/>
</dbReference>
<reference evidence="5" key="2">
    <citation type="submission" date="2020-10" db="UniProtKB">
        <authorList>
            <consortium name="WormBaseParasite"/>
        </authorList>
    </citation>
    <scope>IDENTIFICATION</scope>
</reference>
<proteinExistence type="inferred from homology"/>
<sequence length="183" mass="18730">MLLKLAVLSLVCIQFGFAQQLKARAYLFRAVEDPLTNSTTSVGFVDFVQDGSQVTVSKDHGAPDDENRHVGDLGNVEVVGGNIPTSINIVDSQLSLSGAESILGRGVVLHEGTDDLGRGGVALSKTTGNAGARFACGVIGIQKSTSPEVPTASELVSTTTPSSASGASSLIAVFTAGVMLLIV</sequence>
<dbReference type="WBParaSite" id="Pan_g3416.t1">
    <property type="protein sequence ID" value="Pan_g3416.t1"/>
    <property type="gene ID" value="Pan_g3416"/>
</dbReference>
<comment type="catalytic activity">
    <reaction evidence="1">
        <text>2 superoxide + 2 H(+) = H2O2 + O2</text>
        <dbReference type="Rhea" id="RHEA:20696"/>
        <dbReference type="ChEBI" id="CHEBI:15378"/>
        <dbReference type="ChEBI" id="CHEBI:15379"/>
        <dbReference type="ChEBI" id="CHEBI:16240"/>
        <dbReference type="ChEBI" id="CHEBI:18421"/>
        <dbReference type="EC" id="1.15.1.1"/>
    </reaction>
</comment>